<dbReference type="EMBL" id="VSKN01000006">
    <property type="protein sequence ID" value="TYC14149.1"/>
    <property type="molecule type" value="Genomic_DNA"/>
</dbReference>
<keyword evidence="1" id="KW-0732">Signal</keyword>
<feature type="chain" id="PRO_5045857282" description="Intradiol ring-cleavage dioxygenases domain-containing protein" evidence="1">
    <location>
        <begin position="21"/>
        <end position="208"/>
    </location>
</feature>
<evidence type="ECO:0000313" key="2">
    <source>
        <dbReference type="EMBL" id="TYC14149.1"/>
    </source>
</evidence>
<evidence type="ECO:0000256" key="1">
    <source>
        <dbReference type="SAM" id="SignalP"/>
    </source>
</evidence>
<evidence type="ECO:0008006" key="4">
    <source>
        <dbReference type="Google" id="ProtNLM"/>
    </source>
</evidence>
<evidence type="ECO:0000313" key="3">
    <source>
        <dbReference type="Proteomes" id="UP000323621"/>
    </source>
</evidence>
<reference evidence="2 3" key="1">
    <citation type="submission" date="2019-08" db="EMBL/GenBank/DDBJ databases">
        <title>Genomes of Antarctic Bizionia species.</title>
        <authorList>
            <person name="Bowman J.P."/>
        </authorList>
    </citation>
    <scope>NUCLEOTIDE SEQUENCE [LARGE SCALE GENOMIC DNA]</scope>
    <source>
        <strain evidence="2 3">IC164</strain>
    </source>
</reference>
<feature type="signal peptide" evidence="1">
    <location>
        <begin position="1"/>
        <end position="20"/>
    </location>
</feature>
<dbReference type="RefSeq" id="WP_148380778.1">
    <property type="nucleotide sequence ID" value="NZ_VSKN01000006.1"/>
</dbReference>
<organism evidence="2 3">
    <name type="scientific">Bizionia gelidisalsuginis</name>
    <dbReference type="NCBI Taxonomy" id="291188"/>
    <lineage>
        <taxon>Bacteria</taxon>
        <taxon>Pseudomonadati</taxon>
        <taxon>Bacteroidota</taxon>
        <taxon>Flavobacteriia</taxon>
        <taxon>Flavobacteriales</taxon>
        <taxon>Flavobacteriaceae</taxon>
        <taxon>Bizionia</taxon>
    </lineage>
</organism>
<accession>A0ABY3MBG9</accession>
<sequence length="208" mass="24463">MKILTTFLLFVSFLSSNFLSYSQDYQEVSHETTLNYLKRSSIYVYTELNLNNIDTIPDYDSKRDKLKISGTIYNSDGITPAVNVLLYIEQPNEFGDFELKKQNGKRYVKHNAWIKTDADGRYTFFTFIPGNDRRYKILKQLFPIIKVPLHKEYALESFLFNDDYLLTKLCRKRLAKKGDITRILNPKLYNGLLVVEKNIILKRFNSDL</sequence>
<gene>
    <name evidence="2" type="ORF">ES677_06295</name>
</gene>
<proteinExistence type="predicted"/>
<dbReference type="InterPro" id="IPR015889">
    <property type="entry name" value="Intradiol_dOase_core"/>
</dbReference>
<protein>
    <recommendedName>
        <fullName evidence="4">Intradiol ring-cleavage dioxygenases domain-containing protein</fullName>
    </recommendedName>
</protein>
<dbReference type="Gene3D" id="2.60.130.10">
    <property type="entry name" value="Aromatic compound dioxygenase"/>
    <property type="match status" value="1"/>
</dbReference>
<dbReference type="SUPFAM" id="SSF49482">
    <property type="entry name" value="Aromatic compound dioxygenase"/>
    <property type="match status" value="1"/>
</dbReference>
<comment type="caution">
    <text evidence="2">The sequence shown here is derived from an EMBL/GenBank/DDBJ whole genome shotgun (WGS) entry which is preliminary data.</text>
</comment>
<dbReference type="Proteomes" id="UP000323621">
    <property type="component" value="Unassembled WGS sequence"/>
</dbReference>
<name>A0ABY3MBG9_9FLAO</name>
<keyword evidence="3" id="KW-1185">Reference proteome</keyword>